<name>A0A8I2H890_9GAMM</name>
<evidence type="ECO:0000313" key="4">
    <source>
        <dbReference type="Proteomes" id="UP001304419"/>
    </source>
</evidence>
<evidence type="ECO:0000313" key="3">
    <source>
        <dbReference type="Proteomes" id="UP000646877"/>
    </source>
</evidence>
<dbReference type="EMBL" id="CP137578">
    <property type="protein sequence ID" value="WOX28607.1"/>
    <property type="molecule type" value="Genomic_DNA"/>
</dbReference>
<organism evidence="1 3">
    <name type="scientific">Pseudoalteromonas maricaloris</name>
    <dbReference type="NCBI Taxonomy" id="184924"/>
    <lineage>
        <taxon>Bacteria</taxon>
        <taxon>Pseudomonadati</taxon>
        <taxon>Pseudomonadota</taxon>
        <taxon>Gammaproteobacteria</taxon>
        <taxon>Alteromonadales</taxon>
        <taxon>Pseudoalteromonadaceae</taxon>
        <taxon>Pseudoalteromonas</taxon>
    </lineage>
</organism>
<dbReference type="RefSeq" id="WP_128583085.1">
    <property type="nucleotide sequence ID" value="NZ_CBCSDF010000016.1"/>
</dbReference>
<gene>
    <name evidence="1" type="ORF">F9Y85_11715</name>
    <name evidence="2" type="ORF">R5H13_18635</name>
</gene>
<dbReference type="AlphaFoldDB" id="A0A8I2H890"/>
<proteinExistence type="predicted"/>
<sequence length="215" mass="24721">MKEDQLHVESFEELNRELRSFPEPDYSLQMPKNAKGYAVIGNCNRAREQRLINEIINKISPFKKVFIVNEQPLHASPEFIVEHFSSPIERVITLDEMTQVTGGIINLDWTVPSSLKILLMLINAMSDECVVFFATGSHAEQVKERVSLVAHLCDKIVISLDKQNPNSFRAGWFLSHDQVMQRANFALWQKVNLEEGYQYNLTVLSSEQMRQLNVV</sequence>
<evidence type="ECO:0000313" key="1">
    <source>
        <dbReference type="EMBL" id="NLR21976.1"/>
    </source>
</evidence>
<keyword evidence="4" id="KW-1185">Reference proteome</keyword>
<accession>A0A8I2H890</accession>
<reference evidence="2 4" key="2">
    <citation type="submission" date="2023-10" db="EMBL/GenBank/DDBJ databases">
        <title>To unveil natural product biosynthetic capacity in Pseudoalteromonas.</title>
        <authorList>
            <person name="Wang J."/>
        </authorList>
    </citation>
    <scope>NUCLEOTIDE SEQUENCE [LARGE SCALE GENOMIC DNA]</scope>
    <source>
        <strain evidence="2 4">DSM 15914</strain>
    </source>
</reference>
<evidence type="ECO:0000313" key="2">
    <source>
        <dbReference type="EMBL" id="WOX28607.1"/>
    </source>
</evidence>
<protein>
    <submittedName>
        <fullName evidence="1">Uncharacterized protein</fullName>
    </submittedName>
</protein>
<dbReference type="Proteomes" id="UP000646877">
    <property type="component" value="Unassembled WGS sequence"/>
</dbReference>
<reference evidence="1" key="1">
    <citation type="submission" date="2019-10" db="EMBL/GenBank/DDBJ databases">
        <authorList>
            <person name="Paulsen S."/>
        </authorList>
    </citation>
    <scope>NUCLEOTIDE SEQUENCE</scope>
    <source>
        <strain evidence="1">LMG 19692</strain>
    </source>
</reference>
<dbReference type="Proteomes" id="UP001304419">
    <property type="component" value="Chromosome 1"/>
</dbReference>
<dbReference type="EMBL" id="WEIA01000006">
    <property type="protein sequence ID" value="NLR21976.1"/>
    <property type="molecule type" value="Genomic_DNA"/>
</dbReference>